<comment type="caution">
    <text evidence="1">The sequence shown here is derived from an EMBL/GenBank/DDBJ whole genome shotgun (WGS) entry which is preliminary data.</text>
</comment>
<proteinExistence type="predicted"/>
<dbReference type="AlphaFoldDB" id="A0A7J4XND7"/>
<reference evidence="1 2" key="1">
    <citation type="journal article" date="2019" name="Nat. Med.">
        <title>A library of human gut bacterial isolates paired with longitudinal multiomics data enables mechanistic microbiome research.</title>
        <authorList>
            <person name="Poyet M."/>
            <person name="Groussin M."/>
            <person name="Gibbons S.M."/>
            <person name="Avila-Pacheco J."/>
            <person name="Jiang X."/>
            <person name="Kearney S.M."/>
            <person name="Perrotta A.R."/>
            <person name="Berdy B."/>
            <person name="Zhao S."/>
            <person name="Lieberman T.D."/>
            <person name="Swanson P.K."/>
            <person name="Smith M."/>
            <person name="Roesemann S."/>
            <person name="Alexander J.E."/>
            <person name="Rich S.A."/>
            <person name="Livny J."/>
            <person name="Vlamakis H."/>
            <person name="Clish C."/>
            <person name="Bullock K."/>
            <person name="Deik A."/>
            <person name="Scott J."/>
            <person name="Pierce K.A."/>
            <person name="Xavier R.J."/>
            <person name="Alm E.J."/>
        </authorList>
    </citation>
    <scope>NUCLEOTIDE SEQUENCE [LARGE SCALE GENOMIC DNA]</scope>
    <source>
        <strain evidence="1 2">BIOML-A10</strain>
    </source>
</reference>
<dbReference type="RefSeq" id="WP_130058638.1">
    <property type="nucleotide sequence ID" value="NZ_JADNPJ010000002.1"/>
</dbReference>
<accession>A0A7J4XND7</accession>
<organism evidence="1 2">
    <name type="scientific">Bacteroides salyersiae</name>
    <dbReference type="NCBI Taxonomy" id="291644"/>
    <lineage>
        <taxon>Bacteria</taxon>
        <taxon>Pseudomonadati</taxon>
        <taxon>Bacteroidota</taxon>
        <taxon>Bacteroidia</taxon>
        <taxon>Bacteroidales</taxon>
        <taxon>Bacteroidaceae</taxon>
        <taxon>Bacteroides</taxon>
    </lineage>
</organism>
<gene>
    <name evidence="1" type="ORF">F3F73_03250</name>
</gene>
<dbReference type="EMBL" id="VWMK01000002">
    <property type="protein sequence ID" value="KAA3769452.1"/>
    <property type="molecule type" value="Genomic_DNA"/>
</dbReference>
<dbReference type="Proteomes" id="UP000422221">
    <property type="component" value="Unassembled WGS sequence"/>
</dbReference>
<sequence>MRTKKEIQETTSKIEERLADIRINRFVNAPVKEGYLKSIEILKDLQTDITRAKLEELKTVQGRAIAALAIDYIMGECTQSVLLGVPIKDR</sequence>
<protein>
    <submittedName>
        <fullName evidence="1">Uncharacterized protein</fullName>
    </submittedName>
</protein>
<name>A0A7J4XND7_9BACE</name>
<evidence type="ECO:0000313" key="2">
    <source>
        <dbReference type="Proteomes" id="UP000422221"/>
    </source>
</evidence>
<evidence type="ECO:0000313" key="1">
    <source>
        <dbReference type="EMBL" id="KAA3769452.1"/>
    </source>
</evidence>